<dbReference type="Proteomes" id="UP001598130">
    <property type="component" value="Unassembled WGS sequence"/>
</dbReference>
<keyword evidence="4" id="KW-1185">Reference proteome</keyword>
<proteinExistence type="predicted"/>
<feature type="compositionally biased region" description="Basic and acidic residues" evidence="1">
    <location>
        <begin position="43"/>
        <end position="58"/>
    </location>
</feature>
<sequence>MDGKQNQPTVSGPEPSGFSTLWARLKGALAALAARRPRPADPAPREKASRRAAKARQDPAEAAEVKAWRKVHGRPAFWMAPFFLVFAALYAVPHLALILEPQAPRSLITALVAALPDWAEPLSAMLAGWLWAPWWLGLIGLLFRLRAAWTAGKAVLDAVGWGMAALVVEGGAWLYFGREALETFSVAEQTGAWRLLAAEFIFLFLTAVLFGPDTNQRVRFEQS</sequence>
<evidence type="ECO:0000313" key="4">
    <source>
        <dbReference type="Proteomes" id="UP001598130"/>
    </source>
</evidence>
<feature type="transmembrane region" description="Helical" evidence="2">
    <location>
        <begin position="191"/>
        <end position="210"/>
    </location>
</feature>
<organism evidence="3 4">
    <name type="scientific">Phenylobacterium ferrooxidans</name>
    <dbReference type="NCBI Taxonomy" id="2982689"/>
    <lineage>
        <taxon>Bacteria</taxon>
        <taxon>Pseudomonadati</taxon>
        <taxon>Pseudomonadota</taxon>
        <taxon>Alphaproteobacteria</taxon>
        <taxon>Caulobacterales</taxon>
        <taxon>Caulobacteraceae</taxon>
        <taxon>Phenylobacterium</taxon>
    </lineage>
</organism>
<feature type="transmembrane region" description="Helical" evidence="2">
    <location>
        <begin position="122"/>
        <end position="143"/>
    </location>
</feature>
<feature type="region of interest" description="Disordered" evidence="1">
    <location>
        <begin position="33"/>
        <end position="58"/>
    </location>
</feature>
<feature type="transmembrane region" description="Helical" evidence="2">
    <location>
        <begin position="155"/>
        <end position="176"/>
    </location>
</feature>
<gene>
    <name evidence="3" type="ORF">OCL97_09645</name>
</gene>
<feature type="transmembrane region" description="Helical" evidence="2">
    <location>
        <begin position="76"/>
        <end position="99"/>
    </location>
</feature>
<evidence type="ECO:0000313" key="3">
    <source>
        <dbReference type="EMBL" id="MFD3264221.1"/>
    </source>
</evidence>
<evidence type="ECO:0000256" key="1">
    <source>
        <dbReference type="SAM" id="MobiDB-lite"/>
    </source>
</evidence>
<comment type="caution">
    <text evidence="3">The sequence shown here is derived from an EMBL/GenBank/DDBJ whole genome shotgun (WGS) entry which is preliminary data.</text>
</comment>
<protein>
    <submittedName>
        <fullName evidence="3">Uncharacterized protein</fullName>
    </submittedName>
</protein>
<keyword evidence="2" id="KW-1133">Transmembrane helix</keyword>
<keyword evidence="2" id="KW-0812">Transmembrane</keyword>
<reference evidence="3 4" key="1">
    <citation type="submission" date="2022-09" db="EMBL/GenBank/DDBJ databases">
        <title>New species of Phenylobacterium.</title>
        <authorList>
            <person name="Mieszkin S."/>
        </authorList>
    </citation>
    <scope>NUCLEOTIDE SEQUENCE [LARGE SCALE GENOMIC DNA]</scope>
    <source>
        <strain evidence="3 4">HK31-G</strain>
    </source>
</reference>
<dbReference type="RefSeq" id="WP_377369697.1">
    <property type="nucleotide sequence ID" value="NZ_JAOTJD010000015.1"/>
</dbReference>
<dbReference type="EMBL" id="JAOTJD010000015">
    <property type="protein sequence ID" value="MFD3264221.1"/>
    <property type="molecule type" value="Genomic_DNA"/>
</dbReference>
<name>A0ABW6CQ40_9CAUL</name>
<keyword evidence="2" id="KW-0472">Membrane</keyword>
<evidence type="ECO:0000256" key="2">
    <source>
        <dbReference type="SAM" id="Phobius"/>
    </source>
</evidence>
<accession>A0ABW6CQ40</accession>